<name>A0A7C0Y2Q0_DESA2</name>
<dbReference type="AlphaFoldDB" id="A0A7C0Y2Q0"/>
<accession>A0A7C0Y2Q0</accession>
<dbReference type="EMBL" id="DRBS01000188">
    <property type="protein sequence ID" value="HDD44166.1"/>
    <property type="molecule type" value="Genomic_DNA"/>
</dbReference>
<proteinExistence type="predicted"/>
<reference evidence="1" key="1">
    <citation type="journal article" date="2020" name="mSystems">
        <title>Genome- and Community-Level Interaction Insights into Carbon Utilization and Element Cycling Functions of Hydrothermarchaeota in Hydrothermal Sediment.</title>
        <authorList>
            <person name="Zhou Z."/>
            <person name="Liu Y."/>
            <person name="Xu W."/>
            <person name="Pan J."/>
            <person name="Luo Z.H."/>
            <person name="Li M."/>
        </authorList>
    </citation>
    <scope>NUCLEOTIDE SEQUENCE [LARGE SCALE GENOMIC DNA]</scope>
    <source>
        <strain evidence="1">HyVt-233</strain>
    </source>
</reference>
<sequence>MIILLISEDRHSEYLREILEKCPSYEIYGCPESDTLKGSALKQVAKCSKEKAKRLFGFIKGFIKTDRKFYNKSFIGFVFHIDAKEEESQIFEKNIITKFKKYLNLKEKEFQVFPCIAVQEIEAWLMAGLPEYHVSGITDKINNPKEELAKFWNMTINSKAFNQKRLEASQKFDINKAKQHSNSFAKFWANFCKN</sequence>
<comment type="caution">
    <text evidence="1">The sequence shown here is derived from an EMBL/GenBank/DDBJ whole genome shotgun (WGS) entry which is preliminary data.</text>
</comment>
<gene>
    <name evidence="1" type="ORF">ENG63_04820</name>
</gene>
<protein>
    <submittedName>
        <fullName evidence="1">Uncharacterized protein</fullName>
    </submittedName>
</protein>
<dbReference type="Proteomes" id="UP000886289">
    <property type="component" value="Unassembled WGS sequence"/>
</dbReference>
<organism evidence="1">
    <name type="scientific">Desulfofervidus auxilii</name>
    <dbReference type="NCBI Taxonomy" id="1621989"/>
    <lineage>
        <taxon>Bacteria</taxon>
        <taxon>Pseudomonadati</taxon>
        <taxon>Thermodesulfobacteriota</taxon>
        <taxon>Candidatus Desulfofervidia</taxon>
        <taxon>Candidatus Desulfofervidales</taxon>
        <taxon>Candidatus Desulfofervidaceae</taxon>
        <taxon>Candidatus Desulfofervidus</taxon>
    </lineage>
</organism>
<evidence type="ECO:0000313" key="1">
    <source>
        <dbReference type="EMBL" id="HDD44166.1"/>
    </source>
</evidence>